<dbReference type="EMBL" id="JAGYPJ010000001">
    <property type="protein sequence ID" value="MBS4200266.1"/>
    <property type="molecule type" value="Genomic_DNA"/>
</dbReference>
<evidence type="ECO:0000313" key="3">
    <source>
        <dbReference type="Proteomes" id="UP000682713"/>
    </source>
</evidence>
<gene>
    <name evidence="2" type="ORF">KHA93_11555</name>
</gene>
<organism evidence="2 3">
    <name type="scientific">Lederbergia citrisecunda</name>
    <dbReference type="NCBI Taxonomy" id="2833583"/>
    <lineage>
        <taxon>Bacteria</taxon>
        <taxon>Bacillati</taxon>
        <taxon>Bacillota</taxon>
        <taxon>Bacilli</taxon>
        <taxon>Bacillales</taxon>
        <taxon>Bacillaceae</taxon>
        <taxon>Lederbergia</taxon>
    </lineage>
</organism>
<evidence type="ECO:0000256" key="1">
    <source>
        <dbReference type="SAM" id="Phobius"/>
    </source>
</evidence>
<reference evidence="2 3" key="1">
    <citation type="submission" date="2021-05" db="EMBL/GenBank/DDBJ databases">
        <title>Novel Bacillus species.</title>
        <authorList>
            <person name="Liu G."/>
        </authorList>
    </citation>
    <scope>NUCLEOTIDE SEQUENCE [LARGE SCALE GENOMIC DNA]</scope>
    <source>
        <strain evidence="2 3">FJAT-49732</strain>
    </source>
</reference>
<keyword evidence="3" id="KW-1185">Reference proteome</keyword>
<keyword evidence="1" id="KW-0472">Membrane</keyword>
<protein>
    <submittedName>
        <fullName evidence="2">Uncharacterized protein</fullName>
    </submittedName>
</protein>
<dbReference type="AlphaFoldDB" id="A0A942TP21"/>
<dbReference type="RefSeq" id="WP_213110862.1">
    <property type="nucleotide sequence ID" value="NZ_JAGYPJ010000001.1"/>
</dbReference>
<feature type="transmembrane region" description="Helical" evidence="1">
    <location>
        <begin position="40"/>
        <end position="61"/>
    </location>
</feature>
<proteinExistence type="predicted"/>
<feature type="transmembrane region" description="Helical" evidence="1">
    <location>
        <begin position="6"/>
        <end position="28"/>
    </location>
</feature>
<feature type="transmembrane region" description="Helical" evidence="1">
    <location>
        <begin position="67"/>
        <end position="86"/>
    </location>
</feature>
<keyword evidence="1" id="KW-0812">Transmembrane</keyword>
<name>A0A942TP21_9BACI</name>
<dbReference type="Proteomes" id="UP000682713">
    <property type="component" value="Unassembled WGS sequence"/>
</dbReference>
<evidence type="ECO:0000313" key="2">
    <source>
        <dbReference type="EMBL" id="MBS4200266.1"/>
    </source>
</evidence>
<accession>A0A942TP21</accession>
<sequence>MILELIGIILGSLVGAYIVFSIIILAVGGITRYRWSFNKILNITLTFTIIFAIFWGDYWGLSPDQTIIRYVPAIIVIYLFERRRLLTMKCPQCKERIKTNATKCKHCQSILFEQTS</sequence>
<comment type="caution">
    <text evidence="2">The sequence shown here is derived from an EMBL/GenBank/DDBJ whole genome shotgun (WGS) entry which is preliminary data.</text>
</comment>
<keyword evidence="1" id="KW-1133">Transmembrane helix</keyword>